<name>A0A6G1JD53_9PLEO</name>
<evidence type="ECO:0000313" key="2">
    <source>
        <dbReference type="EMBL" id="KAF2688494.1"/>
    </source>
</evidence>
<keyword evidence="3" id="KW-1185">Reference proteome</keyword>
<feature type="compositionally biased region" description="Basic residues" evidence="1">
    <location>
        <begin position="49"/>
        <end position="71"/>
    </location>
</feature>
<organism evidence="2 3">
    <name type="scientific">Lentithecium fluviatile CBS 122367</name>
    <dbReference type="NCBI Taxonomy" id="1168545"/>
    <lineage>
        <taxon>Eukaryota</taxon>
        <taxon>Fungi</taxon>
        <taxon>Dikarya</taxon>
        <taxon>Ascomycota</taxon>
        <taxon>Pezizomycotina</taxon>
        <taxon>Dothideomycetes</taxon>
        <taxon>Pleosporomycetidae</taxon>
        <taxon>Pleosporales</taxon>
        <taxon>Massarineae</taxon>
        <taxon>Lentitheciaceae</taxon>
        <taxon>Lentithecium</taxon>
    </lineage>
</organism>
<dbReference type="AlphaFoldDB" id="A0A6G1JD53"/>
<protein>
    <submittedName>
        <fullName evidence="2">Uncharacterized protein</fullName>
    </submittedName>
</protein>
<sequence length="155" mass="17958">MTLGNRLHQHVNILNFVFNTKNFMWLQKLEKKLEKKTGKCTKQNTQKKTDKKKTNRKQRKQRTRRNHRKEKRRQEDKCEKLASPLSVLSKCCPAPAAKCNDPTGTSRIRFHYNTSEQPKWVTALNPGVPYRSACDAKGEVLALDGGRHQEPGNCR</sequence>
<feature type="region of interest" description="Disordered" evidence="1">
    <location>
        <begin position="36"/>
        <end position="78"/>
    </location>
</feature>
<evidence type="ECO:0000256" key="1">
    <source>
        <dbReference type="SAM" id="MobiDB-lite"/>
    </source>
</evidence>
<reference evidence="2" key="1">
    <citation type="journal article" date="2020" name="Stud. Mycol.">
        <title>101 Dothideomycetes genomes: a test case for predicting lifestyles and emergence of pathogens.</title>
        <authorList>
            <person name="Haridas S."/>
            <person name="Albert R."/>
            <person name="Binder M."/>
            <person name="Bloem J."/>
            <person name="Labutti K."/>
            <person name="Salamov A."/>
            <person name="Andreopoulos B."/>
            <person name="Baker S."/>
            <person name="Barry K."/>
            <person name="Bills G."/>
            <person name="Bluhm B."/>
            <person name="Cannon C."/>
            <person name="Castanera R."/>
            <person name="Culley D."/>
            <person name="Daum C."/>
            <person name="Ezra D."/>
            <person name="Gonzalez J."/>
            <person name="Henrissat B."/>
            <person name="Kuo A."/>
            <person name="Liang C."/>
            <person name="Lipzen A."/>
            <person name="Lutzoni F."/>
            <person name="Magnuson J."/>
            <person name="Mondo S."/>
            <person name="Nolan M."/>
            <person name="Ohm R."/>
            <person name="Pangilinan J."/>
            <person name="Park H.-J."/>
            <person name="Ramirez L."/>
            <person name="Alfaro M."/>
            <person name="Sun H."/>
            <person name="Tritt A."/>
            <person name="Yoshinaga Y."/>
            <person name="Zwiers L.-H."/>
            <person name="Turgeon B."/>
            <person name="Goodwin S."/>
            <person name="Spatafora J."/>
            <person name="Crous P."/>
            <person name="Grigoriev I."/>
        </authorList>
    </citation>
    <scope>NUCLEOTIDE SEQUENCE</scope>
    <source>
        <strain evidence="2">CBS 122367</strain>
    </source>
</reference>
<gene>
    <name evidence="2" type="ORF">K458DRAFT_148681</name>
</gene>
<dbReference type="Proteomes" id="UP000799291">
    <property type="component" value="Unassembled WGS sequence"/>
</dbReference>
<evidence type="ECO:0000313" key="3">
    <source>
        <dbReference type="Proteomes" id="UP000799291"/>
    </source>
</evidence>
<dbReference type="EMBL" id="MU005573">
    <property type="protein sequence ID" value="KAF2688494.1"/>
    <property type="molecule type" value="Genomic_DNA"/>
</dbReference>
<accession>A0A6G1JD53</accession>
<proteinExistence type="predicted"/>